<feature type="transmembrane region" description="Helical" evidence="1">
    <location>
        <begin position="222"/>
        <end position="255"/>
    </location>
</feature>
<gene>
    <name evidence="2" type="ordered locus">Calni_1621</name>
</gene>
<evidence type="ECO:0008006" key="4">
    <source>
        <dbReference type="Google" id="ProtNLM"/>
    </source>
</evidence>
<accession>E4TFF5</accession>
<feature type="transmembrane region" description="Helical" evidence="1">
    <location>
        <begin position="275"/>
        <end position="294"/>
    </location>
</feature>
<dbReference type="AlphaFoldDB" id="E4TFF5"/>
<keyword evidence="1" id="KW-1133">Transmembrane helix</keyword>
<sequence precursor="true">MNFILFSSYIIFLIILSILIRYLPKERYQFIFTIPYKKLEDGRWMGRNITYYGFFNALGYTAGTVITTVFLLSYGLNFIQIFLMILLVFIICIPSSKLLAYFIEKSPHGFTVGGAVFVGVLVLPVAIYLSLKLTNSSIEFKKILLPVYAVISIGYLVGEGIGRLGCLSFGCCYGKAITEVKSNLLKKVFERFYTVFYGECKKISYASGGCGVKTVPVQPIAILLYITTSFISILMILNGFIVTAILTTTLVSQLYRFYSEFFRSDYRGKGKISSYQKMALLNILIISAYCYIFHDNTNTFDIQKGLPEFLSLQFFILVGTVFIVTFLYTGLSTATYSVIEFKVVDKLKQLPQKS</sequence>
<feature type="transmembrane region" description="Helical" evidence="1">
    <location>
        <begin position="6"/>
        <end position="23"/>
    </location>
</feature>
<dbReference type="InterPro" id="IPR001640">
    <property type="entry name" value="Lgt"/>
</dbReference>
<dbReference type="STRING" id="768670.Calni_1621"/>
<proteinExistence type="predicted"/>
<dbReference type="OrthoDB" id="5386948at2"/>
<feature type="transmembrane region" description="Helical" evidence="1">
    <location>
        <begin position="110"/>
        <end position="131"/>
    </location>
</feature>
<keyword evidence="1" id="KW-0472">Membrane</keyword>
<feature type="transmembrane region" description="Helical" evidence="1">
    <location>
        <begin position="78"/>
        <end position="103"/>
    </location>
</feature>
<dbReference type="EMBL" id="CP002347">
    <property type="protein sequence ID" value="ADR19528.1"/>
    <property type="molecule type" value="Genomic_DNA"/>
</dbReference>
<reference evidence="2 3" key="2">
    <citation type="journal article" date="2011" name="Stand. Genomic Sci.">
        <title>Complete genome sequence of Calditerrivibrio nitroreducens type strain (Yu37-1).</title>
        <authorList>
            <person name="Pitluck S."/>
            <person name="Sikorski J."/>
            <person name="Zeytun A."/>
            <person name="Lapidus A."/>
            <person name="Nolan M."/>
            <person name="Lucas S."/>
            <person name="Hammon N."/>
            <person name="Deshpande S."/>
            <person name="Cheng J.F."/>
            <person name="Tapia R."/>
            <person name="Han C."/>
            <person name="Goodwin L."/>
            <person name="Liolios K."/>
            <person name="Pagani I."/>
            <person name="Ivanova N."/>
            <person name="Mavromatis K."/>
            <person name="Pati A."/>
            <person name="Chen A."/>
            <person name="Palaniappan K."/>
            <person name="Hauser L."/>
            <person name="Chang Y.J."/>
            <person name="Jeffries C.D."/>
            <person name="Detter J.C."/>
            <person name="Brambilla E."/>
            <person name="Djao O.D."/>
            <person name="Rohde M."/>
            <person name="Spring S."/>
            <person name="Goker M."/>
            <person name="Woyke T."/>
            <person name="Bristow J."/>
            <person name="Eisen J.A."/>
            <person name="Markowitz V."/>
            <person name="Hugenholtz P."/>
            <person name="Kyrpides N.C."/>
            <person name="Klenk H.P."/>
            <person name="Land M."/>
        </authorList>
    </citation>
    <scope>NUCLEOTIDE SEQUENCE [LARGE SCALE GENOMIC DNA]</scope>
    <source>
        <strain evidence="3">DSM 19672 / NBRC 101217 / Yu37-1</strain>
    </source>
</reference>
<reference key="1">
    <citation type="submission" date="2010-11" db="EMBL/GenBank/DDBJ databases">
        <title>The complete genome of chromosome of Calditerrivibrio nitroreducens DSM 19672.</title>
        <authorList>
            <consortium name="US DOE Joint Genome Institute (JGI-PGF)"/>
            <person name="Lucas S."/>
            <person name="Copeland A."/>
            <person name="Lapidus A."/>
            <person name="Bruce D."/>
            <person name="Goodwin L."/>
            <person name="Pitluck S."/>
            <person name="Kyrpides N."/>
            <person name="Mavromatis K."/>
            <person name="Ivanova N."/>
            <person name="Mikhailova N."/>
            <person name="Zeytun A."/>
            <person name="Brettin T."/>
            <person name="Detter J.C."/>
            <person name="Tapia R."/>
            <person name="Han C."/>
            <person name="Land M."/>
            <person name="Hauser L."/>
            <person name="Markowitz V."/>
            <person name="Cheng J.-F."/>
            <person name="Hugenholtz P."/>
            <person name="Woyke T."/>
            <person name="Wu D."/>
            <person name="Spring S."/>
            <person name="Schroeder M."/>
            <person name="Brambilla E."/>
            <person name="Klenk H.-P."/>
            <person name="Eisen J.A."/>
        </authorList>
    </citation>
    <scope>NUCLEOTIDE SEQUENCE [LARGE SCALE GENOMIC DNA]</scope>
    <source>
        <strain>DSM 19672</strain>
    </source>
</reference>
<keyword evidence="3" id="KW-1185">Reference proteome</keyword>
<evidence type="ECO:0000256" key="1">
    <source>
        <dbReference type="SAM" id="Phobius"/>
    </source>
</evidence>
<feature type="transmembrane region" description="Helical" evidence="1">
    <location>
        <begin position="49"/>
        <end position="72"/>
    </location>
</feature>
<keyword evidence="1" id="KW-0812">Transmembrane</keyword>
<evidence type="ECO:0000313" key="3">
    <source>
        <dbReference type="Proteomes" id="UP000007039"/>
    </source>
</evidence>
<dbReference type="HOGENOM" id="CLU_775499_0_0_0"/>
<organism evidence="2 3">
    <name type="scientific">Calditerrivibrio nitroreducens (strain DSM 19672 / NBRC 101217 / Yu37-1)</name>
    <dbReference type="NCBI Taxonomy" id="768670"/>
    <lineage>
        <taxon>Bacteria</taxon>
        <taxon>Pseudomonadati</taxon>
        <taxon>Deferribacterota</taxon>
        <taxon>Deferribacteres</taxon>
        <taxon>Deferribacterales</taxon>
        <taxon>Calditerrivibrionaceae</taxon>
    </lineage>
</organism>
<dbReference type="Proteomes" id="UP000007039">
    <property type="component" value="Chromosome"/>
</dbReference>
<feature type="transmembrane region" description="Helical" evidence="1">
    <location>
        <begin position="314"/>
        <end position="339"/>
    </location>
</feature>
<protein>
    <recommendedName>
        <fullName evidence="4">Prolipoprotein diacylglyceryl transferase</fullName>
    </recommendedName>
</protein>
<dbReference type="KEGG" id="cni:Calni_1621"/>
<evidence type="ECO:0000313" key="2">
    <source>
        <dbReference type="EMBL" id="ADR19528.1"/>
    </source>
</evidence>
<dbReference type="GO" id="GO:0042158">
    <property type="term" value="P:lipoprotein biosynthetic process"/>
    <property type="evidence" value="ECO:0007669"/>
    <property type="project" value="InterPro"/>
</dbReference>
<dbReference type="eggNOG" id="COG0682">
    <property type="taxonomic scope" value="Bacteria"/>
</dbReference>
<dbReference type="Pfam" id="PF01790">
    <property type="entry name" value="LGT"/>
    <property type="match status" value="1"/>
</dbReference>
<dbReference type="RefSeq" id="WP_013451739.1">
    <property type="nucleotide sequence ID" value="NC_014758.1"/>
</dbReference>
<dbReference type="GO" id="GO:0008961">
    <property type="term" value="F:phosphatidylglycerol-prolipoprotein diacylglyceryl transferase activity"/>
    <property type="evidence" value="ECO:0007669"/>
    <property type="project" value="InterPro"/>
</dbReference>
<name>E4TFF5_CALNY</name>
<dbReference type="GO" id="GO:0005886">
    <property type="term" value="C:plasma membrane"/>
    <property type="evidence" value="ECO:0007669"/>
    <property type="project" value="InterPro"/>
</dbReference>